<accession>X1NZE7</accession>
<evidence type="ECO:0000313" key="1">
    <source>
        <dbReference type="EMBL" id="GAI24014.1"/>
    </source>
</evidence>
<name>X1NZE7_9ZZZZ</name>
<dbReference type="EMBL" id="BARV01022787">
    <property type="protein sequence ID" value="GAI24014.1"/>
    <property type="molecule type" value="Genomic_DNA"/>
</dbReference>
<proteinExistence type="predicted"/>
<gene>
    <name evidence="1" type="ORF">S06H3_37496</name>
</gene>
<comment type="caution">
    <text evidence="1">The sequence shown here is derived from an EMBL/GenBank/DDBJ whole genome shotgun (WGS) entry which is preliminary data.</text>
</comment>
<sequence>MADLGPGQKPIVMPHYPHMMSEDIDVWSAYLTGPVVPVKRVWYDVHVGKAVEVAGGAKELLPRIAAGVTRKRIDVVAAVGGGYWVVEVKPYGSFLALGQVLTYTRLFVAEYRPDGEVWPVVVCREFDRDLMPDFERQGVGMIQI</sequence>
<dbReference type="AlphaFoldDB" id="X1NZE7"/>
<protein>
    <submittedName>
        <fullName evidence="1">Uncharacterized protein</fullName>
    </submittedName>
</protein>
<organism evidence="1">
    <name type="scientific">marine sediment metagenome</name>
    <dbReference type="NCBI Taxonomy" id="412755"/>
    <lineage>
        <taxon>unclassified sequences</taxon>
        <taxon>metagenomes</taxon>
        <taxon>ecological metagenomes</taxon>
    </lineage>
</organism>
<reference evidence="1" key="1">
    <citation type="journal article" date="2014" name="Front. Microbiol.">
        <title>High frequency of phylogenetically diverse reductive dehalogenase-homologous genes in deep subseafloor sedimentary metagenomes.</title>
        <authorList>
            <person name="Kawai M."/>
            <person name="Futagami T."/>
            <person name="Toyoda A."/>
            <person name="Takaki Y."/>
            <person name="Nishi S."/>
            <person name="Hori S."/>
            <person name="Arai W."/>
            <person name="Tsubouchi T."/>
            <person name="Morono Y."/>
            <person name="Uchiyama I."/>
            <person name="Ito T."/>
            <person name="Fujiyama A."/>
            <person name="Inagaki F."/>
            <person name="Takami H."/>
        </authorList>
    </citation>
    <scope>NUCLEOTIDE SEQUENCE</scope>
    <source>
        <strain evidence="1">Expedition CK06-06</strain>
    </source>
</reference>